<name>A0AAD7DKN9_9AGAR</name>
<comment type="caution">
    <text evidence="2">The sequence shown here is derived from an EMBL/GenBank/DDBJ whole genome shotgun (WGS) entry which is preliminary data.</text>
</comment>
<dbReference type="EMBL" id="JARKIB010000722">
    <property type="protein sequence ID" value="KAJ7693507.1"/>
    <property type="molecule type" value="Genomic_DNA"/>
</dbReference>
<dbReference type="AlphaFoldDB" id="A0AAD7DKN9"/>
<accession>A0AAD7DKN9</accession>
<proteinExistence type="predicted"/>
<keyword evidence="3" id="KW-1185">Reference proteome</keyword>
<feature type="region of interest" description="Disordered" evidence="1">
    <location>
        <begin position="120"/>
        <end position="147"/>
    </location>
</feature>
<evidence type="ECO:0000313" key="2">
    <source>
        <dbReference type="EMBL" id="KAJ7693507.1"/>
    </source>
</evidence>
<gene>
    <name evidence="2" type="ORF">B0H16DRAFT_1707055</name>
</gene>
<reference evidence="2" key="1">
    <citation type="submission" date="2023-03" db="EMBL/GenBank/DDBJ databases">
        <title>Massive genome expansion in bonnet fungi (Mycena s.s.) driven by repeated elements and novel gene families across ecological guilds.</title>
        <authorList>
            <consortium name="Lawrence Berkeley National Laboratory"/>
            <person name="Harder C.B."/>
            <person name="Miyauchi S."/>
            <person name="Viragh M."/>
            <person name="Kuo A."/>
            <person name="Thoen E."/>
            <person name="Andreopoulos B."/>
            <person name="Lu D."/>
            <person name="Skrede I."/>
            <person name="Drula E."/>
            <person name="Henrissat B."/>
            <person name="Morin E."/>
            <person name="Kohler A."/>
            <person name="Barry K."/>
            <person name="LaButti K."/>
            <person name="Morin E."/>
            <person name="Salamov A."/>
            <person name="Lipzen A."/>
            <person name="Mereny Z."/>
            <person name="Hegedus B."/>
            <person name="Baldrian P."/>
            <person name="Stursova M."/>
            <person name="Weitz H."/>
            <person name="Taylor A."/>
            <person name="Grigoriev I.V."/>
            <person name="Nagy L.G."/>
            <person name="Martin F."/>
            <person name="Kauserud H."/>
        </authorList>
    </citation>
    <scope>NUCLEOTIDE SEQUENCE</scope>
    <source>
        <strain evidence="2">CBHHK182m</strain>
    </source>
</reference>
<evidence type="ECO:0000313" key="3">
    <source>
        <dbReference type="Proteomes" id="UP001215598"/>
    </source>
</evidence>
<evidence type="ECO:0000256" key="1">
    <source>
        <dbReference type="SAM" id="MobiDB-lite"/>
    </source>
</evidence>
<dbReference type="Proteomes" id="UP001215598">
    <property type="component" value="Unassembled WGS sequence"/>
</dbReference>
<protein>
    <submittedName>
        <fullName evidence="2">Uncharacterized protein</fullName>
    </submittedName>
</protein>
<sequence>MSSQFAIRRQDLAAATAPFEVLFLAMPSDLSGPRVFGLIDRKCQLYLLTFQTVAPPVPSFADLSTPLGTVLSDQSGVGSSRKVMCLMTTSGYPKTQRGLWAWAYHGIWEVPLPRAKWQDMVPPKGPPQAGENFRPVVPPMARTPETP</sequence>
<organism evidence="2 3">
    <name type="scientific">Mycena metata</name>
    <dbReference type="NCBI Taxonomy" id="1033252"/>
    <lineage>
        <taxon>Eukaryota</taxon>
        <taxon>Fungi</taxon>
        <taxon>Dikarya</taxon>
        <taxon>Basidiomycota</taxon>
        <taxon>Agaricomycotina</taxon>
        <taxon>Agaricomycetes</taxon>
        <taxon>Agaricomycetidae</taxon>
        <taxon>Agaricales</taxon>
        <taxon>Marasmiineae</taxon>
        <taxon>Mycenaceae</taxon>
        <taxon>Mycena</taxon>
    </lineage>
</organism>